<dbReference type="EMBL" id="CP047650">
    <property type="protein sequence ID" value="QHJ01550.1"/>
    <property type="molecule type" value="Genomic_DNA"/>
</dbReference>
<dbReference type="Pfam" id="PF00464">
    <property type="entry name" value="SHMT"/>
    <property type="match status" value="1"/>
</dbReference>
<dbReference type="GO" id="GO:0046653">
    <property type="term" value="P:tetrahydrofolate metabolic process"/>
    <property type="evidence" value="ECO:0007669"/>
    <property type="project" value="TreeGrafter"/>
</dbReference>
<dbReference type="Proteomes" id="UP000464787">
    <property type="component" value="Chromosome"/>
</dbReference>
<dbReference type="InterPro" id="IPR039429">
    <property type="entry name" value="SHMT-like_dom"/>
</dbReference>
<dbReference type="GO" id="GO:0005737">
    <property type="term" value="C:cytoplasm"/>
    <property type="evidence" value="ECO:0007669"/>
    <property type="project" value="TreeGrafter"/>
</dbReference>
<evidence type="ECO:0000313" key="4">
    <source>
        <dbReference type="EMBL" id="QHJ01550.1"/>
    </source>
</evidence>
<dbReference type="PANTHER" id="PTHR11680:SF35">
    <property type="entry name" value="SERINE HYDROXYMETHYLTRANSFERASE 1"/>
    <property type="match status" value="1"/>
</dbReference>
<comment type="cofactor">
    <cofactor evidence="1">
        <name>pyridoxal 5'-phosphate</name>
        <dbReference type="ChEBI" id="CHEBI:597326"/>
    </cofactor>
</comment>
<gene>
    <name evidence="4" type="ORF">GT347_14145</name>
</gene>
<dbReference type="InterPro" id="IPR015424">
    <property type="entry name" value="PyrdxlP-dep_Trfase"/>
</dbReference>
<dbReference type="SUPFAM" id="SSF53383">
    <property type="entry name" value="PLP-dependent transferases"/>
    <property type="match status" value="1"/>
</dbReference>
<dbReference type="Gene3D" id="3.40.640.10">
    <property type="entry name" value="Type I PLP-dependent aspartate aminotransferase-like (Major domain)"/>
    <property type="match status" value="1"/>
</dbReference>
<keyword evidence="2" id="KW-0663">Pyridoxal phosphate</keyword>
<dbReference type="PANTHER" id="PTHR11680">
    <property type="entry name" value="SERINE HYDROXYMETHYLTRANSFERASE"/>
    <property type="match status" value="1"/>
</dbReference>
<evidence type="ECO:0000256" key="2">
    <source>
        <dbReference type="ARBA" id="ARBA00022898"/>
    </source>
</evidence>
<evidence type="ECO:0000313" key="5">
    <source>
        <dbReference type="Proteomes" id="UP000464787"/>
    </source>
</evidence>
<dbReference type="Gene3D" id="3.90.1150.10">
    <property type="entry name" value="Aspartate Aminotransferase, domain 1"/>
    <property type="match status" value="1"/>
</dbReference>
<dbReference type="GO" id="GO:0019264">
    <property type="term" value="P:glycine biosynthetic process from serine"/>
    <property type="evidence" value="ECO:0007669"/>
    <property type="project" value="TreeGrafter"/>
</dbReference>
<dbReference type="KEGG" id="xyk:GT347_14145"/>
<evidence type="ECO:0000259" key="3">
    <source>
        <dbReference type="Pfam" id="PF00464"/>
    </source>
</evidence>
<name>A0A857JEK3_9BURK</name>
<proteinExistence type="predicted"/>
<keyword evidence="5" id="KW-1185">Reference proteome</keyword>
<organism evidence="4 5">
    <name type="scientific">Xylophilus rhododendri</name>
    <dbReference type="NCBI Taxonomy" id="2697032"/>
    <lineage>
        <taxon>Bacteria</taxon>
        <taxon>Pseudomonadati</taxon>
        <taxon>Pseudomonadota</taxon>
        <taxon>Betaproteobacteria</taxon>
        <taxon>Burkholderiales</taxon>
        <taxon>Xylophilus</taxon>
    </lineage>
</organism>
<reference evidence="4 5" key="1">
    <citation type="submission" date="2020-01" db="EMBL/GenBank/DDBJ databases">
        <title>Genome sequencing of strain KACC 21265.</title>
        <authorList>
            <person name="Heo J."/>
            <person name="Kim S.-J."/>
            <person name="Kim J.-S."/>
            <person name="Hong S.-B."/>
            <person name="Kwon S.-W."/>
        </authorList>
    </citation>
    <scope>NUCLEOTIDE SEQUENCE [LARGE SCALE GENOMIC DNA]</scope>
    <source>
        <strain evidence="4 5">KACC 21265</strain>
    </source>
</reference>
<feature type="domain" description="Serine hydroxymethyltransferase-like" evidence="3">
    <location>
        <begin position="35"/>
        <end position="398"/>
    </location>
</feature>
<dbReference type="AlphaFoldDB" id="A0A857JEK3"/>
<dbReference type="InterPro" id="IPR015421">
    <property type="entry name" value="PyrdxlP-dep_Trfase_major"/>
</dbReference>
<dbReference type="InterPro" id="IPR049943">
    <property type="entry name" value="Ser_HO-MeTrfase-like"/>
</dbReference>
<accession>A0A857JEK3</accession>
<evidence type="ECO:0000256" key="1">
    <source>
        <dbReference type="ARBA" id="ARBA00001933"/>
    </source>
</evidence>
<dbReference type="InterPro" id="IPR015422">
    <property type="entry name" value="PyrdxlP-dep_Trfase_small"/>
</dbReference>
<sequence length="449" mass="48980">MLSLTDIEDSPTEVSKMESVCDALAADFSRDNCYRSAHLSMTASENYPSKFVRAMGGAMQGAFYEFAPPYSTAEGEWHFPDSGAQAALVQKLAQLGCQMFQAQTFDWRPNGGAAAEQAVLLGTCSRGDAFVHFGHQDGGHSSLEELARKIGIGIFHIPVQEDSLLIDVQRLAELLAAQPEIKLVILDQSFKLRWQPLAEIREIMPPTVTLAYDASHDGGLILGGVLPQPLAAGADIVLGNTHKTIPGPQKGYVAFFNARHPVLKPVSDWICPYMQSNSHAELLVPFYMALVEISLFGRPYAQQIVKNAKALALCMHAEGLRVVGESFGYTETHQVLVSIGSPGEALHAAAHLLALAGIRCNNIEIPGSGGRHGLRFGVQALTRRGIQEIDMAVIARFIARVLVRKEPPELVRNEVALFLRSFPLHPLAFSLDSQYEEPHAIRLREEVAA</sequence>
<protein>
    <recommendedName>
        <fullName evidence="3">Serine hydroxymethyltransferase-like domain-containing protein</fullName>
    </recommendedName>
</protein>
<dbReference type="GO" id="GO:0004372">
    <property type="term" value="F:glycine hydroxymethyltransferase activity"/>
    <property type="evidence" value="ECO:0007669"/>
    <property type="project" value="TreeGrafter"/>
</dbReference>
<dbReference type="GO" id="GO:0030170">
    <property type="term" value="F:pyridoxal phosphate binding"/>
    <property type="evidence" value="ECO:0007669"/>
    <property type="project" value="TreeGrafter"/>
</dbReference>